<accession>A0A674DMS6</accession>
<keyword evidence="15" id="KW-1185">Reference proteome</keyword>
<dbReference type="GO" id="GO:0034198">
    <property type="term" value="P:cellular response to amino acid starvation"/>
    <property type="evidence" value="ECO:0007669"/>
    <property type="project" value="UniProtKB-ARBA"/>
</dbReference>
<keyword evidence="6" id="KW-0378">Hydrolase</keyword>
<keyword evidence="5 12" id="KW-0547">Nucleotide-binding</keyword>
<dbReference type="GO" id="GO:0005829">
    <property type="term" value="C:cytosol"/>
    <property type="evidence" value="ECO:0007669"/>
    <property type="project" value="UniProtKB-ARBA"/>
</dbReference>
<proteinExistence type="inferred from homology"/>
<dbReference type="GO" id="GO:1904263">
    <property type="term" value="P:positive regulation of TORC1 signaling"/>
    <property type="evidence" value="ECO:0007669"/>
    <property type="project" value="TreeGrafter"/>
</dbReference>
<comment type="subcellular location">
    <subcellularLocation>
        <location evidence="12">Cytoplasm</location>
    </subcellularLocation>
    <subcellularLocation>
        <location evidence="12">Lysosome</location>
    </subcellularLocation>
    <subcellularLocation>
        <location evidence="2">Lysosome membrane</location>
    </subcellularLocation>
    <subcellularLocation>
        <location evidence="1">Nucleus</location>
    </subcellularLocation>
</comment>
<dbReference type="InterPro" id="IPR006762">
    <property type="entry name" value="Gtr1_RagA"/>
</dbReference>
<keyword evidence="4 12" id="KW-0963">Cytoplasm</keyword>
<dbReference type="GO" id="GO:0005654">
    <property type="term" value="C:nucleoplasm"/>
    <property type="evidence" value="ECO:0007669"/>
    <property type="project" value="UniProtKB-ARBA"/>
</dbReference>
<name>A0A674DMS6_SALTR</name>
<dbReference type="GO" id="GO:0071230">
    <property type="term" value="P:cellular response to amino acid stimulus"/>
    <property type="evidence" value="ECO:0007669"/>
    <property type="project" value="UniProtKB-UniRule"/>
</dbReference>
<comment type="catalytic activity">
    <reaction evidence="11">
        <text>GTP + H2O = GDP + phosphate + H(+)</text>
        <dbReference type="Rhea" id="RHEA:19669"/>
        <dbReference type="ChEBI" id="CHEBI:15377"/>
        <dbReference type="ChEBI" id="CHEBI:15378"/>
        <dbReference type="ChEBI" id="CHEBI:37565"/>
        <dbReference type="ChEBI" id="CHEBI:43474"/>
        <dbReference type="ChEBI" id="CHEBI:58189"/>
    </reaction>
    <physiologicalReaction direction="left-to-right" evidence="11">
        <dbReference type="Rhea" id="RHEA:19670"/>
    </physiologicalReaction>
</comment>
<dbReference type="GeneTree" id="ENSGT00950000183031"/>
<dbReference type="InterPro" id="IPR027417">
    <property type="entry name" value="P-loop_NTPase"/>
</dbReference>
<dbReference type="GO" id="GO:0046982">
    <property type="term" value="F:protein heterodimerization activity"/>
    <property type="evidence" value="ECO:0007669"/>
    <property type="project" value="UniProtKB-ARBA"/>
</dbReference>
<dbReference type="FunFam" id="3.40.50.300:FF:000226">
    <property type="entry name" value="Ras-related GTP-binding protein D"/>
    <property type="match status" value="1"/>
</dbReference>
<keyword evidence="8" id="KW-0472">Membrane</keyword>
<dbReference type="GO" id="GO:0005765">
    <property type="term" value="C:lysosomal membrane"/>
    <property type="evidence" value="ECO:0007669"/>
    <property type="project" value="UniProtKB-SubCell"/>
</dbReference>
<dbReference type="GO" id="GO:0051020">
    <property type="term" value="F:GTPase binding"/>
    <property type="evidence" value="ECO:0007669"/>
    <property type="project" value="UniProtKB-ARBA"/>
</dbReference>
<evidence type="ECO:0000256" key="3">
    <source>
        <dbReference type="ARBA" id="ARBA00007756"/>
    </source>
</evidence>
<dbReference type="GO" id="GO:1990131">
    <property type="term" value="C:Gtr1-Gtr2 GTPase complex"/>
    <property type="evidence" value="ECO:0007669"/>
    <property type="project" value="TreeGrafter"/>
</dbReference>
<evidence type="ECO:0000256" key="7">
    <source>
        <dbReference type="ARBA" id="ARBA00023134"/>
    </source>
</evidence>
<dbReference type="GO" id="GO:0019003">
    <property type="term" value="F:GDP binding"/>
    <property type="evidence" value="ECO:0007669"/>
    <property type="project" value="UniProtKB-ARBA"/>
</dbReference>
<dbReference type="FunFam" id="3.30.450.190:FF:000001">
    <property type="entry name" value="Ras-related GTP-binding protein C"/>
    <property type="match status" value="1"/>
</dbReference>
<comment type="function">
    <text evidence="12">Guanine nucleotide-binding protein that plays a crucial role in the cellular response to amino acid availability through regulation of the mTORC1 signaling cascade.</text>
</comment>
<evidence type="ECO:0000256" key="5">
    <source>
        <dbReference type="ARBA" id="ARBA00022741"/>
    </source>
</evidence>
<evidence type="ECO:0000256" key="1">
    <source>
        <dbReference type="ARBA" id="ARBA00004123"/>
    </source>
</evidence>
<dbReference type="Gene3D" id="3.40.50.300">
    <property type="entry name" value="P-loop containing nucleotide triphosphate hydrolases"/>
    <property type="match status" value="1"/>
</dbReference>
<evidence type="ECO:0000256" key="12">
    <source>
        <dbReference type="RuleBase" id="RU367014"/>
    </source>
</evidence>
<evidence type="ECO:0000256" key="13">
    <source>
        <dbReference type="SAM" id="MobiDB-lite"/>
    </source>
</evidence>
<sequence>MSIQYEVEPLADSYGVADSFPKDFGYGEEEADIEDSPTPSDSKPRILLMGLRRSGKSSIQKVVFHKMSPNETLFLESTNKIYKDDISSSSFVNFQIWDFPGQVDFFDPTFDYEMIFRGTGALIFVIDAQDDYVEALGRLHLTVSRAYRVNPEINFEVFIHKVDGLSDDHKIETQRDIHQRANDDLADASLEKLHLSFYLTSIYDHSIFEAFSKVVQKLIPQLPTLENLLNIFISNSGIEKAFLFDVVSKIYIATDSSPVDMQSYELCCDMIDVVIDVSCIYGLKVDGSGSAYDKESMAIIKLNNTTVLYLKEVTKFLALVCILREESFERKGKPSTPAFPHYCINLSLNSCLPIIVQSSVTSLPQAQNADVSMEGSNHVLSQLNFKLLRR</sequence>
<dbReference type="Pfam" id="PF04670">
    <property type="entry name" value="Gtr1_RagA"/>
    <property type="match status" value="1"/>
</dbReference>
<dbReference type="InParanoid" id="A0A674DMS6"/>
<dbReference type="GO" id="GO:0010507">
    <property type="term" value="P:negative regulation of autophagy"/>
    <property type="evidence" value="ECO:0007669"/>
    <property type="project" value="TreeGrafter"/>
</dbReference>
<keyword evidence="10" id="KW-0539">Nucleus</keyword>
<evidence type="ECO:0000256" key="2">
    <source>
        <dbReference type="ARBA" id="ARBA00004656"/>
    </source>
</evidence>
<dbReference type="GO" id="GO:0060090">
    <property type="term" value="F:molecular adaptor activity"/>
    <property type="evidence" value="ECO:0007669"/>
    <property type="project" value="UniProtKB-ARBA"/>
</dbReference>
<keyword evidence="7 12" id="KW-0342">GTP-binding</keyword>
<evidence type="ECO:0000256" key="11">
    <source>
        <dbReference type="ARBA" id="ARBA00049117"/>
    </source>
</evidence>
<evidence type="ECO:0000256" key="4">
    <source>
        <dbReference type="ARBA" id="ARBA00022490"/>
    </source>
</evidence>
<comment type="similarity">
    <text evidence="3 12">Belongs to the GTR/RAG GTP-binding protein family.</text>
</comment>
<evidence type="ECO:0000256" key="8">
    <source>
        <dbReference type="ARBA" id="ARBA00023136"/>
    </source>
</evidence>
<dbReference type="Proteomes" id="UP000472277">
    <property type="component" value="Chromosome 37"/>
</dbReference>
<protein>
    <recommendedName>
        <fullName evidence="12">Ras-related GTP-binding protein</fullName>
    </recommendedName>
</protein>
<dbReference type="Gene3D" id="3.30.450.190">
    <property type="match status" value="1"/>
</dbReference>
<feature type="region of interest" description="Disordered" evidence="13">
    <location>
        <begin position="15"/>
        <end position="41"/>
    </location>
</feature>
<dbReference type="PANTHER" id="PTHR11259:SF6">
    <property type="entry name" value="RAS-RELATED GTP-BINDING PROTEIN C"/>
    <property type="match status" value="1"/>
</dbReference>
<reference evidence="14" key="1">
    <citation type="submission" date="2025-08" db="UniProtKB">
        <authorList>
            <consortium name="Ensembl"/>
        </authorList>
    </citation>
    <scope>IDENTIFICATION</scope>
</reference>
<evidence type="ECO:0000256" key="10">
    <source>
        <dbReference type="ARBA" id="ARBA00023242"/>
    </source>
</evidence>
<dbReference type="PANTHER" id="PTHR11259">
    <property type="entry name" value="RAS-RELATED GTP BINDING RAG/GTR YEAST"/>
    <property type="match status" value="1"/>
</dbReference>
<dbReference type="CDD" id="cd11385">
    <property type="entry name" value="RagC_like"/>
    <property type="match status" value="1"/>
</dbReference>
<organism evidence="14 15">
    <name type="scientific">Salmo trutta</name>
    <name type="common">Brown trout</name>
    <dbReference type="NCBI Taxonomy" id="8032"/>
    <lineage>
        <taxon>Eukaryota</taxon>
        <taxon>Metazoa</taxon>
        <taxon>Chordata</taxon>
        <taxon>Craniata</taxon>
        <taxon>Vertebrata</taxon>
        <taxon>Euteleostomi</taxon>
        <taxon>Actinopterygii</taxon>
        <taxon>Neopterygii</taxon>
        <taxon>Teleostei</taxon>
        <taxon>Protacanthopterygii</taxon>
        <taxon>Salmoniformes</taxon>
        <taxon>Salmonidae</taxon>
        <taxon>Salmoninae</taxon>
        <taxon>Salmo</taxon>
    </lineage>
</organism>
<dbReference type="InterPro" id="IPR039400">
    <property type="entry name" value="RagC/D"/>
</dbReference>
<feature type="compositionally biased region" description="Acidic residues" evidence="13">
    <location>
        <begin position="26"/>
        <end position="35"/>
    </location>
</feature>
<keyword evidence="9 12" id="KW-0458">Lysosome</keyword>
<dbReference type="GO" id="GO:0005525">
    <property type="term" value="F:GTP binding"/>
    <property type="evidence" value="ECO:0007669"/>
    <property type="project" value="UniProtKB-UniRule"/>
</dbReference>
<gene>
    <name evidence="14" type="primary">LOC115177135</name>
</gene>
<dbReference type="AlphaFoldDB" id="A0A674DMS6"/>
<dbReference type="Ensembl" id="ENSSTUT00000104192.1">
    <property type="protein sequence ID" value="ENSSTUP00000097008.1"/>
    <property type="gene ID" value="ENSSTUG00000043681.1"/>
</dbReference>
<evidence type="ECO:0000256" key="9">
    <source>
        <dbReference type="ARBA" id="ARBA00023228"/>
    </source>
</evidence>
<evidence type="ECO:0000313" key="14">
    <source>
        <dbReference type="Ensembl" id="ENSSTUP00000097008.1"/>
    </source>
</evidence>
<evidence type="ECO:0000256" key="6">
    <source>
        <dbReference type="ARBA" id="ARBA00022801"/>
    </source>
</evidence>
<dbReference type="GO" id="GO:0003924">
    <property type="term" value="F:GTPase activity"/>
    <property type="evidence" value="ECO:0007669"/>
    <property type="project" value="UniProtKB-ARBA"/>
</dbReference>
<evidence type="ECO:0000313" key="15">
    <source>
        <dbReference type="Proteomes" id="UP000472277"/>
    </source>
</evidence>
<reference evidence="14" key="2">
    <citation type="submission" date="2025-09" db="UniProtKB">
        <authorList>
            <consortium name="Ensembl"/>
        </authorList>
    </citation>
    <scope>IDENTIFICATION</scope>
</reference>
<dbReference type="SUPFAM" id="SSF52540">
    <property type="entry name" value="P-loop containing nucleoside triphosphate hydrolases"/>
    <property type="match status" value="1"/>
</dbReference>